<name>A0A1Y1ZE11_9PLEO</name>
<comment type="caution">
    <text evidence="2">The sequence shown here is derived from an EMBL/GenBank/DDBJ whole genome shotgun (WGS) entry which is preliminary data.</text>
</comment>
<feature type="compositionally biased region" description="Basic and acidic residues" evidence="1">
    <location>
        <begin position="211"/>
        <end position="225"/>
    </location>
</feature>
<dbReference type="AlphaFoldDB" id="A0A1Y1ZE11"/>
<evidence type="ECO:0000313" key="2">
    <source>
        <dbReference type="EMBL" id="ORY08459.1"/>
    </source>
</evidence>
<accession>A0A1Y1ZE11</accession>
<feature type="region of interest" description="Disordered" evidence="1">
    <location>
        <begin position="139"/>
        <end position="183"/>
    </location>
</feature>
<keyword evidence="3" id="KW-1185">Reference proteome</keyword>
<organism evidence="2 3">
    <name type="scientific">Clohesyomyces aquaticus</name>
    <dbReference type="NCBI Taxonomy" id="1231657"/>
    <lineage>
        <taxon>Eukaryota</taxon>
        <taxon>Fungi</taxon>
        <taxon>Dikarya</taxon>
        <taxon>Ascomycota</taxon>
        <taxon>Pezizomycotina</taxon>
        <taxon>Dothideomycetes</taxon>
        <taxon>Pleosporomycetidae</taxon>
        <taxon>Pleosporales</taxon>
        <taxon>Lindgomycetaceae</taxon>
        <taxon>Clohesyomyces</taxon>
    </lineage>
</organism>
<evidence type="ECO:0000256" key="1">
    <source>
        <dbReference type="SAM" id="MobiDB-lite"/>
    </source>
</evidence>
<evidence type="ECO:0000313" key="3">
    <source>
        <dbReference type="Proteomes" id="UP000193144"/>
    </source>
</evidence>
<feature type="compositionally biased region" description="Polar residues" evidence="1">
    <location>
        <begin position="147"/>
        <end position="157"/>
    </location>
</feature>
<feature type="compositionally biased region" description="Basic and acidic residues" evidence="1">
    <location>
        <begin position="166"/>
        <end position="179"/>
    </location>
</feature>
<dbReference type="Proteomes" id="UP000193144">
    <property type="component" value="Unassembled WGS sequence"/>
</dbReference>
<reference evidence="2 3" key="1">
    <citation type="submission" date="2016-07" db="EMBL/GenBank/DDBJ databases">
        <title>Pervasive Adenine N6-methylation of Active Genes in Fungi.</title>
        <authorList>
            <consortium name="DOE Joint Genome Institute"/>
            <person name="Mondo S.J."/>
            <person name="Dannebaum R.O."/>
            <person name="Kuo R.C."/>
            <person name="Labutti K."/>
            <person name="Haridas S."/>
            <person name="Kuo A."/>
            <person name="Salamov A."/>
            <person name="Ahrendt S.R."/>
            <person name="Lipzen A."/>
            <person name="Sullivan W."/>
            <person name="Andreopoulos W.B."/>
            <person name="Clum A."/>
            <person name="Lindquist E."/>
            <person name="Daum C."/>
            <person name="Ramamoorthy G.K."/>
            <person name="Gryganskyi A."/>
            <person name="Culley D."/>
            <person name="Magnuson J.K."/>
            <person name="James T.Y."/>
            <person name="O'Malley M.A."/>
            <person name="Stajich J.E."/>
            <person name="Spatafora J.W."/>
            <person name="Visel A."/>
            <person name="Grigoriev I.V."/>
        </authorList>
    </citation>
    <scope>NUCLEOTIDE SEQUENCE [LARGE SCALE GENOMIC DNA]</scope>
    <source>
        <strain evidence="2 3">CBS 115471</strain>
    </source>
</reference>
<feature type="region of interest" description="Disordered" evidence="1">
    <location>
        <begin position="197"/>
        <end position="225"/>
    </location>
</feature>
<dbReference type="EMBL" id="MCFA01000101">
    <property type="protein sequence ID" value="ORY08459.1"/>
    <property type="molecule type" value="Genomic_DNA"/>
</dbReference>
<proteinExistence type="predicted"/>
<sequence>MSSSDFPEHTDVDPVVKGAPRYAVRMEFRGLVMVEHLQKRVETLGFFSNNGEARTMHQRAWGASWRRVIVFEWRTTPRRERRQDSKKPRFVSRKKSTKVETHWEILPLGSEDEYENQEKWDDEYTVVYSDEKYEHLRDANDGRTHNDMTLGTDSVTKARTKKQRGRTSDAARPNRDRHSLNSNSWELRMLMREAAEMTGQNVSGRVTRASPAERPRLRRKPGETK</sequence>
<gene>
    <name evidence="2" type="ORF">BCR34DRAFT_616394</name>
</gene>
<protein>
    <submittedName>
        <fullName evidence="2">Uncharacterized protein</fullName>
    </submittedName>
</protein>